<name>A0A8S3QLF7_MYTED</name>
<protein>
    <submittedName>
        <fullName evidence="1">Uncharacterized protein</fullName>
    </submittedName>
</protein>
<sequence>MGSYEYCSPDGMKDLWCNDHSSCYTNKYSKYGFEFINQCLACEAVPEWEVPLPNVTFLSLDVEIINEIGTERLQFGELMKFARCGVLEYRGSKYDCDCSVAEFFKLKYNEFNRIFGIKFSKSTCQNPKSLRGINTETLFYNTSLHHLMIYDVQDGCPKVGQCKCVCTSQPITDSLIIDCSNQSCKDLPDVVPDTRHKIVLIIEGNQIRNVDSKYYFKDVKSLNLSRNPIQTFDESIQNLTNAVEIIITDHMLDSLPRQVQLLDPNVFRLGQNGIPCNCDNRWIGEWRKFKKSKVYSILFKL</sequence>
<evidence type="ECO:0000313" key="2">
    <source>
        <dbReference type="Proteomes" id="UP000683360"/>
    </source>
</evidence>
<dbReference type="Proteomes" id="UP000683360">
    <property type="component" value="Unassembled WGS sequence"/>
</dbReference>
<dbReference type="EMBL" id="CAJPWZ010000543">
    <property type="protein sequence ID" value="CAG2196081.1"/>
    <property type="molecule type" value="Genomic_DNA"/>
</dbReference>
<dbReference type="InterPro" id="IPR032675">
    <property type="entry name" value="LRR_dom_sf"/>
</dbReference>
<comment type="caution">
    <text evidence="1">The sequence shown here is derived from an EMBL/GenBank/DDBJ whole genome shotgun (WGS) entry which is preliminary data.</text>
</comment>
<dbReference type="AlphaFoldDB" id="A0A8S3QLF7"/>
<gene>
    <name evidence="1" type="ORF">MEDL_10968</name>
</gene>
<proteinExistence type="predicted"/>
<reference evidence="1" key="1">
    <citation type="submission" date="2021-03" db="EMBL/GenBank/DDBJ databases">
        <authorList>
            <person name="Bekaert M."/>
        </authorList>
    </citation>
    <scope>NUCLEOTIDE SEQUENCE</scope>
</reference>
<evidence type="ECO:0000313" key="1">
    <source>
        <dbReference type="EMBL" id="CAG2196081.1"/>
    </source>
</evidence>
<organism evidence="1 2">
    <name type="scientific">Mytilus edulis</name>
    <name type="common">Blue mussel</name>
    <dbReference type="NCBI Taxonomy" id="6550"/>
    <lineage>
        <taxon>Eukaryota</taxon>
        <taxon>Metazoa</taxon>
        <taxon>Spiralia</taxon>
        <taxon>Lophotrochozoa</taxon>
        <taxon>Mollusca</taxon>
        <taxon>Bivalvia</taxon>
        <taxon>Autobranchia</taxon>
        <taxon>Pteriomorphia</taxon>
        <taxon>Mytilida</taxon>
        <taxon>Mytiloidea</taxon>
        <taxon>Mytilidae</taxon>
        <taxon>Mytilinae</taxon>
        <taxon>Mytilus</taxon>
    </lineage>
</organism>
<dbReference type="OrthoDB" id="10364421at2759"/>
<dbReference type="Gene3D" id="3.80.10.10">
    <property type="entry name" value="Ribonuclease Inhibitor"/>
    <property type="match status" value="1"/>
</dbReference>
<dbReference type="SUPFAM" id="SSF52058">
    <property type="entry name" value="L domain-like"/>
    <property type="match status" value="1"/>
</dbReference>
<keyword evidence="2" id="KW-1185">Reference proteome</keyword>
<accession>A0A8S3QLF7</accession>